<evidence type="ECO:0000313" key="3">
    <source>
        <dbReference type="EMBL" id="QCO05868.1"/>
    </source>
</evidence>
<gene>
    <name evidence="3" type="ORF">D3867_28775</name>
</gene>
<accession>A0A4D8Q734</accession>
<evidence type="ECO:0000259" key="2">
    <source>
        <dbReference type="Pfam" id="PF02657"/>
    </source>
</evidence>
<dbReference type="InterPro" id="IPR003808">
    <property type="entry name" value="Fe-S_metab-assoc_dom"/>
</dbReference>
<comment type="similarity">
    <text evidence="1">Belongs to the SufE family.</text>
</comment>
<dbReference type="Proteomes" id="UP000298596">
    <property type="component" value="Plasmid p2"/>
</dbReference>
<reference evidence="3 4" key="1">
    <citation type="submission" date="2018-09" db="EMBL/GenBank/DDBJ databases">
        <title>Whole genome based analysis of evolution and adaptive divergence in Indian and Brazilian strains of Azospirillum brasilense.</title>
        <authorList>
            <person name="Singh C."/>
            <person name="Tripathi A.K."/>
        </authorList>
    </citation>
    <scope>NUCLEOTIDE SEQUENCE [LARGE SCALE GENOMIC DNA]</scope>
    <source>
        <strain evidence="3 4">MTCC4036</strain>
        <plasmid evidence="3 4">p2</plasmid>
    </source>
</reference>
<geneLocation type="plasmid" evidence="3">
    <name>p2</name>
</geneLocation>
<protein>
    <submittedName>
        <fullName evidence="3">SufE family protein</fullName>
    </submittedName>
</protein>
<dbReference type="EMBL" id="CP032332">
    <property type="protein sequence ID" value="QCO05868.1"/>
    <property type="molecule type" value="Genomic_DNA"/>
</dbReference>
<name>A0A4D8Q734_AZOBR</name>
<dbReference type="AlphaFoldDB" id="A0A4D8Q734"/>
<evidence type="ECO:0000313" key="4">
    <source>
        <dbReference type="Proteomes" id="UP000298596"/>
    </source>
</evidence>
<feature type="domain" description="Fe-S metabolism associated" evidence="2">
    <location>
        <begin position="15"/>
        <end position="132"/>
    </location>
</feature>
<dbReference type="PANTHER" id="PTHR43597:SF5">
    <property type="entry name" value="SUFE-LIKE PROTEIN 2, CHLOROPLASTIC"/>
    <property type="match status" value="1"/>
</dbReference>
<dbReference type="SUPFAM" id="SSF82649">
    <property type="entry name" value="SufE/NifU"/>
    <property type="match status" value="1"/>
</dbReference>
<dbReference type="Pfam" id="PF02657">
    <property type="entry name" value="SufE"/>
    <property type="match status" value="1"/>
</dbReference>
<evidence type="ECO:0000256" key="1">
    <source>
        <dbReference type="ARBA" id="ARBA00010282"/>
    </source>
</evidence>
<proteinExistence type="inferred from homology"/>
<sequence>MTESVAEALDRIAGNLRFFDDWADRFQYLIDLGRALPAFPEEWRTEANRMDGCQAAVWLVAGWRDGRLHAVAASDSVIVAGLVAILLDVFQGRTAREILDAPPDIAAVVGLSEHLSASRRNGLAGMIQRIRNLARTRLDRTPERETP</sequence>
<organism evidence="3 4">
    <name type="scientific">Azospirillum brasilense</name>
    <dbReference type="NCBI Taxonomy" id="192"/>
    <lineage>
        <taxon>Bacteria</taxon>
        <taxon>Pseudomonadati</taxon>
        <taxon>Pseudomonadota</taxon>
        <taxon>Alphaproteobacteria</taxon>
        <taxon>Rhodospirillales</taxon>
        <taxon>Azospirillaceae</taxon>
        <taxon>Azospirillum</taxon>
    </lineage>
</organism>
<dbReference type="PANTHER" id="PTHR43597">
    <property type="entry name" value="SULFUR ACCEPTOR PROTEIN CSDE"/>
    <property type="match status" value="1"/>
</dbReference>
<dbReference type="Gene3D" id="3.90.1010.10">
    <property type="match status" value="1"/>
</dbReference>
<keyword evidence="3" id="KW-0614">Plasmid</keyword>